<dbReference type="EMBL" id="KV441407">
    <property type="protein sequence ID" value="OAF55832.1"/>
    <property type="molecule type" value="Genomic_DNA"/>
</dbReference>
<evidence type="ECO:0008006" key="3">
    <source>
        <dbReference type="Google" id="ProtNLM"/>
    </source>
</evidence>
<organism evidence="2">
    <name type="scientific">Pseudogymnoascus destructans</name>
    <dbReference type="NCBI Taxonomy" id="655981"/>
    <lineage>
        <taxon>Eukaryota</taxon>
        <taxon>Fungi</taxon>
        <taxon>Dikarya</taxon>
        <taxon>Ascomycota</taxon>
        <taxon>Pezizomycotina</taxon>
        <taxon>Leotiomycetes</taxon>
        <taxon>Thelebolales</taxon>
        <taxon>Thelebolaceae</taxon>
        <taxon>Pseudogymnoascus</taxon>
    </lineage>
</organism>
<protein>
    <recommendedName>
        <fullName evidence="3">Secreted protein</fullName>
    </recommendedName>
</protein>
<dbReference type="Proteomes" id="UP000077154">
    <property type="component" value="Unassembled WGS sequence"/>
</dbReference>
<gene>
    <name evidence="2" type="ORF">VC83_07836</name>
</gene>
<name>A0A177A2Y6_9PEZI</name>
<proteinExistence type="predicted"/>
<sequence>MNEWGLAWVLWGLRVAADGPLVGGVWEWVVPMGNSSINSLDPRIMQEMEITSSHSTHSRSRNRPSRLVSSRLVLPPLAHLVFIDARPSAASLFIASKRFFVRPFFFIRITT</sequence>
<reference evidence="2" key="1">
    <citation type="submission" date="2016-03" db="EMBL/GenBank/DDBJ databases">
        <title>Updated assembly of Pseudogymnoascus destructans, the fungus causing white-nose syndrome of bats.</title>
        <authorList>
            <person name="Palmer J.M."/>
            <person name="Drees K.P."/>
            <person name="Foster J.T."/>
            <person name="Lindner D.L."/>
        </authorList>
    </citation>
    <scope>NUCLEOTIDE SEQUENCE [LARGE SCALE GENOMIC DNA]</scope>
    <source>
        <strain evidence="2">20631-21</strain>
    </source>
</reference>
<dbReference type="GeneID" id="36290880"/>
<keyword evidence="1" id="KW-0732">Signal</keyword>
<evidence type="ECO:0000313" key="2">
    <source>
        <dbReference type="EMBL" id="OAF55832.1"/>
    </source>
</evidence>
<feature type="signal peptide" evidence="1">
    <location>
        <begin position="1"/>
        <end position="17"/>
    </location>
</feature>
<feature type="chain" id="PRO_5008056303" description="Secreted protein" evidence="1">
    <location>
        <begin position="18"/>
        <end position="111"/>
    </location>
</feature>
<dbReference type="AlphaFoldDB" id="A0A177A2Y6"/>
<accession>A0A177A2Y6</accession>
<evidence type="ECO:0000256" key="1">
    <source>
        <dbReference type="SAM" id="SignalP"/>
    </source>
</evidence>
<dbReference type="RefSeq" id="XP_024321131.1">
    <property type="nucleotide sequence ID" value="XM_024471400.1"/>
</dbReference>